<feature type="active site" description="Nucleophile" evidence="4">
    <location>
        <position position="41"/>
    </location>
</feature>
<dbReference type="GO" id="GO:0016042">
    <property type="term" value="P:lipid catabolic process"/>
    <property type="evidence" value="ECO:0007669"/>
    <property type="project" value="UniProtKB-UniRule"/>
</dbReference>
<comment type="caution">
    <text evidence="6">The sequence shown here is derived from an EMBL/GenBank/DDBJ whole genome shotgun (WGS) entry which is preliminary data.</text>
</comment>
<feature type="short sequence motif" description="GXSXG" evidence="4">
    <location>
        <begin position="39"/>
        <end position="43"/>
    </location>
</feature>
<dbReference type="SUPFAM" id="SSF52151">
    <property type="entry name" value="FabD/lysophospholipase-like"/>
    <property type="match status" value="1"/>
</dbReference>
<feature type="short sequence motif" description="DGA/G" evidence="4">
    <location>
        <begin position="195"/>
        <end position="197"/>
    </location>
</feature>
<dbReference type="InterPro" id="IPR016035">
    <property type="entry name" value="Acyl_Trfase/lysoPLipase"/>
</dbReference>
<protein>
    <submittedName>
        <fullName evidence="6">Patatin-like phospholipase family protein</fullName>
    </submittedName>
</protein>
<dbReference type="EMBL" id="JAAIKE010000001">
    <property type="protein sequence ID" value="NEX45009.1"/>
    <property type="molecule type" value="Genomic_DNA"/>
</dbReference>
<dbReference type="GO" id="GO:0016787">
    <property type="term" value="F:hydrolase activity"/>
    <property type="evidence" value="ECO:0007669"/>
    <property type="project" value="UniProtKB-UniRule"/>
</dbReference>
<sequence length="338" mass="36016">MPTKINLALQGGGAHGAFTWGVLDRLLDDDSIEIAAISGTSAGALNAAALKAGMIADGRKGAKASLARLWRDVARVADLRIPGWMQPMVPGMQALGQIALTLSPFSPQGIASQLYTPYAWGPAWRNPLERIVRRMDFRNVCASAGPKLFIGATRVDTGRIRIFSGDEISPEALMASACLPTVFQAVEINGNAYWDGGFAGNPALFPLYQPDLPDDILIVSINPFVREGVPKTPIEIQNRVNEISFNAALLGELRAAHFVRRLVADGRLARGSMKAVRTHLVSDDALMTEMTGSTKMSPSPALLARLHSAGHAAADGFLAEHRAKLGKEASLDLGALFG</sequence>
<keyword evidence="2 4" id="KW-0442">Lipid degradation</keyword>
<reference evidence="6 7" key="1">
    <citation type="submission" date="2020-02" db="EMBL/GenBank/DDBJ databases">
        <title>Rhodobacter algicola sp. nov., isolated from microalga culture.</title>
        <authorList>
            <person name="Park C.-Y."/>
        </authorList>
    </citation>
    <scope>NUCLEOTIDE SEQUENCE [LARGE SCALE GENOMIC DNA]</scope>
    <source>
        <strain evidence="6 7">ETT8</strain>
    </source>
</reference>
<evidence type="ECO:0000259" key="5">
    <source>
        <dbReference type="PROSITE" id="PS51635"/>
    </source>
</evidence>
<gene>
    <name evidence="6" type="ORF">G3572_02245</name>
</gene>
<keyword evidence="1 4" id="KW-0378">Hydrolase</keyword>
<accession>A0A6B3RPH8</accession>
<evidence type="ECO:0000256" key="1">
    <source>
        <dbReference type="ARBA" id="ARBA00022801"/>
    </source>
</evidence>
<dbReference type="InterPro" id="IPR002641">
    <property type="entry name" value="PNPLA_dom"/>
</dbReference>
<keyword evidence="7" id="KW-1185">Reference proteome</keyword>
<keyword evidence="3 4" id="KW-0443">Lipid metabolism</keyword>
<dbReference type="AlphaFoldDB" id="A0A6B3RPH8"/>
<organism evidence="6 7">
    <name type="scientific">Pseudotabrizicola algicola</name>
    <dbReference type="NCBI Taxonomy" id="2709381"/>
    <lineage>
        <taxon>Bacteria</taxon>
        <taxon>Pseudomonadati</taxon>
        <taxon>Pseudomonadota</taxon>
        <taxon>Alphaproteobacteria</taxon>
        <taxon>Rhodobacterales</taxon>
        <taxon>Paracoccaceae</taxon>
        <taxon>Pseudotabrizicola</taxon>
    </lineage>
</organism>
<evidence type="ECO:0000313" key="7">
    <source>
        <dbReference type="Proteomes" id="UP000481421"/>
    </source>
</evidence>
<dbReference type="PROSITE" id="PS51635">
    <property type="entry name" value="PNPLA"/>
    <property type="match status" value="1"/>
</dbReference>
<dbReference type="Proteomes" id="UP000481421">
    <property type="component" value="Unassembled WGS sequence"/>
</dbReference>
<dbReference type="Gene3D" id="3.40.1090.10">
    <property type="entry name" value="Cytosolic phospholipase A2 catalytic domain"/>
    <property type="match status" value="2"/>
</dbReference>
<evidence type="ECO:0000256" key="4">
    <source>
        <dbReference type="PROSITE-ProRule" id="PRU01161"/>
    </source>
</evidence>
<proteinExistence type="predicted"/>
<dbReference type="RefSeq" id="WP_164609037.1">
    <property type="nucleotide sequence ID" value="NZ_JAAIKE010000001.1"/>
</dbReference>
<evidence type="ECO:0000256" key="2">
    <source>
        <dbReference type="ARBA" id="ARBA00022963"/>
    </source>
</evidence>
<dbReference type="PANTHER" id="PTHR14226">
    <property type="entry name" value="NEUROPATHY TARGET ESTERASE/SWISS CHEESE D.MELANOGASTER"/>
    <property type="match status" value="1"/>
</dbReference>
<feature type="domain" description="PNPLA" evidence="5">
    <location>
        <begin position="7"/>
        <end position="208"/>
    </location>
</feature>
<dbReference type="Pfam" id="PF01734">
    <property type="entry name" value="Patatin"/>
    <property type="match status" value="1"/>
</dbReference>
<feature type="active site" description="Proton acceptor" evidence="4">
    <location>
        <position position="195"/>
    </location>
</feature>
<evidence type="ECO:0000313" key="6">
    <source>
        <dbReference type="EMBL" id="NEX45009.1"/>
    </source>
</evidence>
<feature type="short sequence motif" description="GXGXXG" evidence="4">
    <location>
        <begin position="11"/>
        <end position="16"/>
    </location>
</feature>
<dbReference type="InterPro" id="IPR050301">
    <property type="entry name" value="NTE"/>
</dbReference>
<evidence type="ECO:0000256" key="3">
    <source>
        <dbReference type="ARBA" id="ARBA00023098"/>
    </source>
</evidence>
<name>A0A6B3RPH8_9RHOB</name>
<dbReference type="PANTHER" id="PTHR14226:SF78">
    <property type="entry name" value="SLR0060 PROTEIN"/>
    <property type="match status" value="1"/>
</dbReference>